<evidence type="ECO:0000313" key="3">
    <source>
        <dbReference type="Proteomes" id="UP000799764"/>
    </source>
</evidence>
<feature type="signal peptide" evidence="1">
    <location>
        <begin position="1"/>
        <end position="21"/>
    </location>
</feature>
<name>A0A9P4PEG8_9PLEO</name>
<dbReference type="Pfam" id="PF13848">
    <property type="entry name" value="Thioredoxin_6"/>
    <property type="match status" value="1"/>
</dbReference>
<dbReference type="Gene3D" id="3.40.30.10">
    <property type="entry name" value="Glutaredoxin"/>
    <property type="match status" value="2"/>
</dbReference>
<reference evidence="2" key="1">
    <citation type="journal article" date="2020" name="Stud. Mycol.">
        <title>101 Dothideomycetes genomes: a test case for predicting lifestyles and emergence of pathogens.</title>
        <authorList>
            <person name="Haridas S."/>
            <person name="Albert R."/>
            <person name="Binder M."/>
            <person name="Bloem J."/>
            <person name="Labutti K."/>
            <person name="Salamov A."/>
            <person name="Andreopoulos B."/>
            <person name="Baker S."/>
            <person name="Barry K."/>
            <person name="Bills G."/>
            <person name="Bluhm B."/>
            <person name="Cannon C."/>
            <person name="Castanera R."/>
            <person name="Culley D."/>
            <person name="Daum C."/>
            <person name="Ezra D."/>
            <person name="Gonzalez J."/>
            <person name="Henrissat B."/>
            <person name="Kuo A."/>
            <person name="Liang C."/>
            <person name="Lipzen A."/>
            <person name="Lutzoni F."/>
            <person name="Magnuson J."/>
            <person name="Mondo S."/>
            <person name="Nolan M."/>
            <person name="Ohm R."/>
            <person name="Pangilinan J."/>
            <person name="Park H.-J."/>
            <person name="Ramirez L."/>
            <person name="Alfaro M."/>
            <person name="Sun H."/>
            <person name="Tritt A."/>
            <person name="Yoshinaga Y."/>
            <person name="Zwiers L.-H."/>
            <person name="Turgeon B."/>
            <person name="Goodwin S."/>
            <person name="Spatafora J."/>
            <person name="Crous P."/>
            <person name="Grigoriev I."/>
        </authorList>
    </citation>
    <scope>NUCLEOTIDE SEQUENCE</scope>
    <source>
        <strain evidence="2">CBS 690.94</strain>
    </source>
</reference>
<protein>
    <recommendedName>
        <fullName evidence="4">Thioredoxin domain-containing protein</fullName>
    </recommendedName>
</protein>
<feature type="chain" id="PRO_5040322390" description="Thioredoxin domain-containing protein" evidence="1">
    <location>
        <begin position="22"/>
        <end position="270"/>
    </location>
</feature>
<dbReference type="SUPFAM" id="SSF52833">
    <property type="entry name" value="Thioredoxin-like"/>
    <property type="match status" value="2"/>
</dbReference>
<accession>A0A9P4PEG8</accession>
<dbReference type="AlphaFoldDB" id="A0A9P4PEG8"/>
<dbReference type="CDD" id="cd02961">
    <property type="entry name" value="PDI_a_family"/>
    <property type="match status" value="1"/>
</dbReference>
<dbReference type="InterPro" id="IPR040090">
    <property type="entry name" value="TXNDC16"/>
</dbReference>
<dbReference type="PANTHER" id="PTHR22699">
    <property type="entry name" value="THIOREDOXIN DOMAIN-CONTAINING PROTEIN 16"/>
    <property type="match status" value="1"/>
</dbReference>
<dbReference type="EMBL" id="MU001505">
    <property type="protein sequence ID" value="KAF2441853.1"/>
    <property type="molecule type" value="Genomic_DNA"/>
</dbReference>
<dbReference type="InterPro" id="IPR036249">
    <property type="entry name" value="Thioredoxin-like_sf"/>
</dbReference>
<dbReference type="Proteomes" id="UP000799764">
    <property type="component" value="Unassembled WGS sequence"/>
</dbReference>
<dbReference type="CDD" id="cd02981">
    <property type="entry name" value="PDI_b_family"/>
    <property type="match status" value="1"/>
</dbReference>
<keyword evidence="3" id="KW-1185">Reference proteome</keyword>
<proteinExistence type="predicted"/>
<evidence type="ECO:0000256" key="1">
    <source>
        <dbReference type="SAM" id="SignalP"/>
    </source>
</evidence>
<evidence type="ECO:0000313" key="2">
    <source>
        <dbReference type="EMBL" id="KAF2441853.1"/>
    </source>
</evidence>
<dbReference type="OrthoDB" id="427280at2759"/>
<comment type="caution">
    <text evidence="2">The sequence shown here is derived from an EMBL/GenBank/DDBJ whole genome shotgun (WGS) entry which is preliminary data.</text>
</comment>
<sequence length="270" mass="31207">MMLPSIVRLLWLAASTQAAFANNRTHLWGNFRGIDLDSVIGESSRVLLVFTSQASESIHNHYDFLERLHMDQGLHTRVIMIDCDIDVELCRQYDVNEYPAIRLFERERAKGRFGEDEVTLKRYRGRKTEPAIRSFLLKYEHAVVTDVRDSEHLSEFKKIDDVMIVAYLSEEWSESRRVFLSIADKYYEDFIFGYSQNKKIADMEGVTIPSIVCYKNTDGDHKVLRGDFTEEDVGAFLATAPKMAIGDFSERNMEAYMAVSEQHTTPSYSR</sequence>
<dbReference type="PANTHER" id="PTHR22699:SF1">
    <property type="entry name" value="THIOREDOXIN DOMAIN-CONTAINING PROTEIN 16"/>
    <property type="match status" value="1"/>
</dbReference>
<gene>
    <name evidence="2" type="ORF">P171DRAFT_434462</name>
</gene>
<evidence type="ECO:0008006" key="4">
    <source>
        <dbReference type="Google" id="ProtNLM"/>
    </source>
</evidence>
<keyword evidence="1" id="KW-0732">Signal</keyword>
<organism evidence="2 3">
    <name type="scientific">Karstenula rhodostoma CBS 690.94</name>
    <dbReference type="NCBI Taxonomy" id="1392251"/>
    <lineage>
        <taxon>Eukaryota</taxon>
        <taxon>Fungi</taxon>
        <taxon>Dikarya</taxon>
        <taxon>Ascomycota</taxon>
        <taxon>Pezizomycotina</taxon>
        <taxon>Dothideomycetes</taxon>
        <taxon>Pleosporomycetidae</taxon>
        <taxon>Pleosporales</taxon>
        <taxon>Massarineae</taxon>
        <taxon>Didymosphaeriaceae</taxon>
        <taxon>Karstenula</taxon>
    </lineage>
</organism>